<dbReference type="Gene3D" id="2.40.70.10">
    <property type="entry name" value="Acid Proteases"/>
    <property type="match status" value="1"/>
</dbReference>
<dbReference type="Proteomes" id="UP001434883">
    <property type="component" value="Unassembled WGS sequence"/>
</dbReference>
<comment type="caution">
    <text evidence="4">The sequence shown here is derived from an EMBL/GenBank/DDBJ whole genome shotgun (WGS) entry which is preliminary data.</text>
</comment>
<dbReference type="SUPFAM" id="SSF50630">
    <property type="entry name" value="Acid proteases"/>
    <property type="match status" value="1"/>
</dbReference>
<feature type="region of interest" description="Disordered" evidence="2">
    <location>
        <begin position="46"/>
        <end position="65"/>
    </location>
</feature>
<dbReference type="PROSITE" id="PS50175">
    <property type="entry name" value="ASP_PROT_RETROV"/>
    <property type="match status" value="1"/>
</dbReference>
<dbReference type="Pfam" id="PF00077">
    <property type="entry name" value="RVP"/>
    <property type="match status" value="1"/>
</dbReference>
<sequence>MLDIVEQIYKTLAQEMTSAGFAMSQDILQENVMKSGCITPILPRIDNYSHSPQPPPPLAEKNSSEMEEVDIQAVLELIALSRMQDLPYKNLIINGKAYSCLCDTGACRTVLTEPPPGVKYSNTAVHVRSAAGTSEVHYLSAPVTITEPETKLTCQAPVLISQKCPVNLLGRDLMQKLHINIVSTKTGMKAVVEEGALVLNELSQPHYYWSFDLGPTPTARELLRRTTEKQTSQGAQYMPDTELHVTMRYKNTAGPDYQYDTVFHREKLLPYSTCMLTPKQGNPPPQSYCQEDSSNSLKAVHFTCH</sequence>
<keyword evidence="1" id="KW-0378">Hydrolase</keyword>
<proteinExistence type="predicted"/>
<dbReference type="InterPro" id="IPR001995">
    <property type="entry name" value="Peptidase_A2_cat"/>
</dbReference>
<dbReference type="EMBL" id="JAHRIN010058323">
    <property type="protein sequence ID" value="MEQ2211142.1"/>
    <property type="molecule type" value="Genomic_DNA"/>
</dbReference>
<evidence type="ECO:0000256" key="1">
    <source>
        <dbReference type="ARBA" id="ARBA00022801"/>
    </source>
</evidence>
<name>A0ABV0RSB4_9TELE</name>
<dbReference type="InterPro" id="IPR021109">
    <property type="entry name" value="Peptidase_aspartic_dom_sf"/>
</dbReference>
<organism evidence="4 5">
    <name type="scientific">Xenoophorus captivus</name>
    <dbReference type="NCBI Taxonomy" id="1517983"/>
    <lineage>
        <taxon>Eukaryota</taxon>
        <taxon>Metazoa</taxon>
        <taxon>Chordata</taxon>
        <taxon>Craniata</taxon>
        <taxon>Vertebrata</taxon>
        <taxon>Euteleostomi</taxon>
        <taxon>Actinopterygii</taxon>
        <taxon>Neopterygii</taxon>
        <taxon>Teleostei</taxon>
        <taxon>Neoteleostei</taxon>
        <taxon>Acanthomorphata</taxon>
        <taxon>Ovalentaria</taxon>
        <taxon>Atherinomorphae</taxon>
        <taxon>Cyprinodontiformes</taxon>
        <taxon>Goodeidae</taxon>
        <taxon>Xenoophorus</taxon>
    </lineage>
</organism>
<protein>
    <recommendedName>
        <fullName evidence="3">Peptidase A2 domain-containing protein</fullName>
    </recommendedName>
</protein>
<keyword evidence="5" id="KW-1185">Reference proteome</keyword>
<evidence type="ECO:0000256" key="2">
    <source>
        <dbReference type="SAM" id="MobiDB-lite"/>
    </source>
</evidence>
<gene>
    <name evidence="4" type="ORF">XENOCAPTIV_028641</name>
</gene>
<evidence type="ECO:0000313" key="5">
    <source>
        <dbReference type="Proteomes" id="UP001434883"/>
    </source>
</evidence>
<evidence type="ECO:0000259" key="3">
    <source>
        <dbReference type="PROSITE" id="PS50175"/>
    </source>
</evidence>
<reference evidence="4 5" key="1">
    <citation type="submission" date="2021-06" db="EMBL/GenBank/DDBJ databases">
        <authorList>
            <person name="Palmer J.M."/>
        </authorList>
    </citation>
    <scope>NUCLEOTIDE SEQUENCE [LARGE SCALE GENOMIC DNA]</scope>
    <source>
        <strain evidence="4 5">XC_2019</strain>
        <tissue evidence="4">Muscle</tissue>
    </source>
</reference>
<dbReference type="InterPro" id="IPR018061">
    <property type="entry name" value="Retropepsins"/>
</dbReference>
<evidence type="ECO:0000313" key="4">
    <source>
        <dbReference type="EMBL" id="MEQ2211142.1"/>
    </source>
</evidence>
<accession>A0ABV0RSB4</accession>
<feature type="domain" description="Peptidase A2" evidence="3">
    <location>
        <begin position="98"/>
        <end position="173"/>
    </location>
</feature>